<dbReference type="GO" id="GO:0008295">
    <property type="term" value="P:spermidine biosynthetic process"/>
    <property type="evidence" value="ECO:0007669"/>
    <property type="project" value="UniProtKB-KW"/>
</dbReference>
<evidence type="ECO:0000256" key="7">
    <source>
        <dbReference type="ARBA" id="ARBA00023239"/>
    </source>
</evidence>
<reference evidence="14 15" key="1">
    <citation type="journal article" date="2014" name="ISME J.">
        <title>Candidatus Competibacter-lineage genomes retrieved from metagenomes reveal functional metabolic diversity.</title>
        <authorList>
            <person name="McIlroy S.J."/>
            <person name="Albertsen M."/>
            <person name="Andresen E.K."/>
            <person name="Saunders A.M."/>
            <person name="Kristiansen R."/>
            <person name="Stokholm-Bjerregaard M."/>
            <person name="Nielsen K.L."/>
            <person name="Nielsen P.H."/>
        </authorList>
    </citation>
    <scope>NUCLEOTIDE SEQUENCE [LARGE SCALE GENOMIC DNA]</scope>
    <source>
        <strain evidence="14 15">Run_B_J11</strain>
    </source>
</reference>
<dbReference type="PANTHER" id="PTHR43727">
    <property type="entry name" value="DIAMINOPIMELATE DECARBOXYLASE"/>
    <property type="match status" value="1"/>
</dbReference>
<dbReference type="GO" id="GO:0008836">
    <property type="term" value="F:diaminopimelate decarboxylase activity"/>
    <property type="evidence" value="ECO:0007669"/>
    <property type="project" value="TreeGrafter"/>
</dbReference>
<dbReference type="Gene3D" id="3.20.20.10">
    <property type="entry name" value="Alanine racemase"/>
    <property type="match status" value="1"/>
</dbReference>
<evidence type="ECO:0000256" key="8">
    <source>
        <dbReference type="ARBA" id="ARBA00025802"/>
    </source>
</evidence>
<dbReference type="AlphaFoldDB" id="A0A7U7GE72"/>
<evidence type="ECO:0000256" key="12">
    <source>
        <dbReference type="PIRSR" id="PIRSR038941-1"/>
    </source>
</evidence>
<feature type="binding site" evidence="12">
    <location>
        <position position="235"/>
    </location>
    <ligand>
        <name>substrate</name>
    </ligand>
</feature>
<sequence>MTTLTTPYYLIDENKLLKNLHIIQQVREASGAKSVLALKCFSTWCVFDLMRQYLNGTTSSSLFEARLGHEKFGKEVHAYSVAFSESDIKAVREFAGKIIFNSISQLTRYHSNVCGLKLGLRINPGISYSHYDLADPARKYSRLGVSDNSEIAKVSSLLSGLMFHFNCENDDVDHLSAAIDFIGIHYGNLLEKMEWVSLGGGIAFTKAGYPLDQFCEKLKNFSEQFGIQVYLEPGEASITHGAELVTTVLDVIHNEIDIAIIDASLEAHLLDHLIYHTTPKIISPEPGTHRMMIAGRTCLAGDVFGEYDLDARLEIGSEVRIADAAGYTMVKKNWFNGISMPSIVVRRLDGTVEIIREFGYEDFKSSLS</sequence>
<keyword evidence="7 11" id="KW-0456">Lyase</keyword>
<dbReference type="InterPro" id="IPR029066">
    <property type="entry name" value="PLP-binding_barrel"/>
</dbReference>
<evidence type="ECO:0000313" key="15">
    <source>
        <dbReference type="Proteomes" id="UP000019184"/>
    </source>
</evidence>
<comment type="cofactor">
    <cofactor evidence="1 11">
        <name>pyridoxal 5'-phosphate</name>
        <dbReference type="ChEBI" id="CHEBI:597326"/>
    </cofactor>
</comment>
<comment type="subcellular location">
    <subcellularLocation>
        <location evidence="11">Cytoplasm</location>
    </subcellularLocation>
</comment>
<dbReference type="Pfam" id="PF00278">
    <property type="entry name" value="Orn_DAP_Arg_deC"/>
    <property type="match status" value="1"/>
</dbReference>
<comment type="catalytic activity">
    <reaction evidence="10 11">
        <text>carboxynorspermidine + H(+) = norspermidine + CO2</text>
        <dbReference type="Rhea" id="RHEA:34099"/>
        <dbReference type="ChEBI" id="CHEBI:15378"/>
        <dbReference type="ChEBI" id="CHEBI:16526"/>
        <dbReference type="ChEBI" id="CHEBI:57920"/>
        <dbReference type="ChEBI" id="CHEBI:65070"/>
        <dbReference type="EC" id="4.1.1.96"/>
    </reaction>
</comment>
<dbReference type="CDD" id="cd06829">
    <property type="entry name" value="PLPDE_III_CANSDC"/>
    <property type="match status" value="1"/>
</dbReference>
<dbReference type="RefSeq" id="WP_034435396.1">
    <property type="nucleotide sequence ID" value="NZ_CBTK010000272.1"/>
</dbReference>
<dbReference type="SUPFAM" id="SSF51419">
    <property type="entry name" value="PLP-binding barrel"/>
    <property type="match status" value="1"/>
</dbReference>
<accession>A0A7U7GE72</accession>
<evidence type="ECO:0000256" key="3">
    <source>
        <dbReference type="ARBA" id="ARBA00013633"/>
    </source>
</evidence>
<evidence type="ECO:0000256" key="9">
    <source>
        <dbReference type="ARBA" id="ARBA00047351"/>
    </source>
</evidence>
<dbReference type="PANTHER" id="PTHR43727:SF1">
    <property type="entry name" value="CARBOXYNORSPERMIDINE_CARBOXYSPERMIDINE DECARBOXYLASE"/>
    <property type="match status" value="1"/>
</dbReference>
<comment type="subunit">
    <text evidence="11">Homodimer.</text>
</comment>
<keyword evidence="4 11" id="KW-0210">Decarboxylase</keyword>
<name>A0A7U7GE72_9GAMM</name>
<comment type="caution">
    <text evidence="14">The sequence shown here is derived from an EMBL/GenBank/DDBJ whole genome shotgun (WGS) entry which is preliminary data.</text>
</comment>
<keyword evidence="11" id="KW-0963">Cytoplasm</keyword>
<evidence type="ECO:0000256" key="4">
    <source>
        <dbReference type="ARBA" id="ARBA00022793"/>
    </source>
</evidence>
<dbReference type="Gene3D" id="2.40.37.10">
    <property type="entry name" value="Lyase, Ornithine Decarboxylase, Chain A, domain 1"/>
    <property type="match status" value="1"/>
</dbReference>
<keyword evidence="11" id="KW-0620">Polyamine biosynthesis</keyword>
<dbReference type="GO" id="GO:0009089">
    <property type="term" value="P:lysine biosynthetic process via diaminopimelate"/>
    <property type="evidence" value="ECO:0007669"/>
    <property type="project" value="TreeGrafter"/>
</dbReference>
<dbReference type="NCBIfam" id="TIGR01047">
    <property type="entry name" value="nspC"/>
    <property type="match status" value="1"/>
</dbReference>
<dbReference type="InterPro" id="IPR009006">
    <property type="entry name" value="Ala_racemase/Decarboxylase_C"/>
</dbReference>
<dbReference type="PIRSF" id="PIRSF038941">
    <property type="entry name" value="NspC"/>
    <property type="match status" value="1"/>
</dbReference>
<comment type="similarity">
    <text evidence="8 11">Belongs to the Orn/Lys/Arg decarboxylase class-II family. NspC subfamily.</text>
</comment>
<gene>
    <name evidence="14" type="ORF">BN874_560008</name>
</gene>
<keyword evidence="5 11" id="KW-0663">Pyridoxal phosphate</keyword>
<dbReference type="OrthoDB" id="9804410at2"/>
<protein>
    <recommendedName>
        <fullName evidence="3 11">Carboxynorspermidine/carboxyspermidine decarboxylase</fullName>
        <shortName evidence="11">CANS DC/CAS DC</shortName>
        <shortName evidence="11">CANSDC/CASDC</shortName>
        <ecNumber evidence="2 11">4.1.1.96</ecNumber>
    </recommendedName>
</protein>
<evidence type="ECO:0000256" key="5">
    <source>
        <dbReference type="ARBA" id="ARBA00022898"/>
    </source>
</evidence>
<keyword evidence="6 11" id="KW-0745">Spermidine biosynthesis</keyword>
<dbReference type="GO" id="GO:0045312">
    <property type="term" value="P:nor-spermidine biosynthetic process"/>
    <property type="evidence" value="ECO:0007669"/>
    <property type="project" value="InterPro"/>
</dbReference>
<evidence type="ECO:0000256" key="1">
    <source>
        <dbReference type="ARBA" id="ARBA00001933"/>
    </source>
</evidence>
<keyword evidence="15" id="KW-1185">Reference proteome</keyword>
<feature type="domain" description="Orn/DAP/Arg decarboxylase 2 C-terminal" evidence="13">
    <location>
        <begin position="244"/>
        <end position="321"/>
    </location>
</feature>
<comment type="catalytic activity">
    <reaction evidence="9 11">
        <text>carboxyspermidine + H(+) = spermidine + CO2</text>
        <dbReference type="Rhea" id="RHEA:34095"/>
        <dbReference type="ChEBI" id="CHEBI:15378"/>
        <dbReference type="ChEBI" id="CHEBI:16526"/>
        <dbReference type="ChEBI" id="CHEBI:57834"/>
        <dbReference type="ChEBI" id="CHEBI:65072"/>
        <dbReference type="EC" id="4.1.1.96"/>
    </reaction>
</comment>
<feature type="binding site" evidence="12">
    <location>
        <position position="271"/>
    </location>
    <ligand>
        <name>substrate</name>
    </ligand>
</feature>
<evidence type="ECO:0000259" key="13">
    <source>
        <dbReference type="Pfam" id="PF00278"/>
    </source>
</evidence>
<evidence type="ECO:0000313" key="14">
    <source>
        <dbReference type="EMBL" id="CDH46692.1"/>
    </source>
</evidence>
<evidence type="ECO:0000256" key="2">
    <source>
        <dbReference type="ARBA" id="ARBA00012259"/>
    </source>
</evidence>
<dbReference type="EMBL" id="CBTK010000272">
    <property type="protein sequence ID" value="CDH46692.1"/>
    <property type="molecule type" value="Genomic_DNA"/>
</dbReference>
<evidence type="ECO:0000256" key="11">
    <source>
        <dbReference type="PIRNR" id="PIRNR038941"/>
    </source>
</evidence>
<dbReference type="SUPFAM" id="SSF50621">
    <property type="entry name" value="Alanine racemase C-terminal domain-like"/>
    <property type="match status" value="1"/>
</dbReference>
<proteinExistence type="inferred from homology"/>
<dbReference type="InterPro" id="IPR005730">
    <property type="entry name" value="Nsp_de-COase"/>
</dbReference>
<dbReference type="Proteomes" id="UP000019184">
    <property type="component" value="Unassembled WGS sequence"/>
</dbReference>
<evidence type="ECO:0000256" key="6">
    <source>
        <dbReference type="ARBA" id="ARBA00023066"/>
    </source>
</evidence>
<dbReference type="GO" id="GO:0005737">
    <property type="term" value="C:cytoplasm"/>
    <property type="evidence" value="ECO:0007669"/>
    <property type="project" value="UniProtKB-SubCell"/>
</dbReference>
<dbReference type="InterPro" id="IPR022643">
    <property type="entry name" value="De-COase2_C"/>
</dbReference>
<dbReference type="EC" id="4.1.1.96" evidence="2 11"/>
<organism evidence="14 15">
    <name type="scientific">Candidatus Contendobacter odensis Run_B_J11</name>
    <dbReference type="NCBI Taxonomy" id="1400861"/>
    <lineage>
        <taxon>Bacteria</taxon>
        <taxon>Pseudomonadati</taxon>
        <taxon>Pseudomonadota</taxon>
        <taxon>Gammaproteobacteria</taxon>
        <taxon>Candidatus Competibacteraceae</taxon>
        <taxon>Candidatus Contendibacter</taxon>
    </lineage>
</organism>
<evidence type="ECO:0000256" key="10">
    <source>
        <dbReference type="ARBA" id="ARBA00047389"/>
    </source>
</evidence>
<comment type="function">
    <text evidence="11">Catalyzes the decarboxylation of carboxynorspermidine and carboxyspermidine.</text>
</comment>